<proteinExistence type="predicted"/>
<gene>
    <name evidence="2" type="ORF">SEVIR_6G028200v2</name>
</gene>
<evidence type="ECO:0000313" key="2">
    <source>
        <dbReference type="EMBL" id="TKW08446.1"/>
    </source>
</evidence>
<keyword evidence="3" id="KW-1185">Reference proteome</keyword>
<organism evidence="2 3">
    <name type="scientific">Setaria viridis</name>
    <name type="common">Green bristlegrass</name>
    <name type="synonym">Setaria italica subsp. viridis</name>
    <dbReference type="NCBI Taxonomy" id="4556"/>
    <lineage>
        <taxon>Eukaryota</taxon>
        <taxon>Viridiplantae</taxon>
        <taxon>Streptophyta</taxon>
        <taxon>Embryophyta</taxon>
        <taxon>Tracheophyta</taxon>
        <taxon>Spermatophyta</taxon>
        <taxon>Magnoliopsida</taxon>
        <taxon>Liliopsida</taxon>
        <taxon>Poales</taxon>
        <taxon>Poaceae</taxon>
        <taxon>PACMAD clade</taxon>
        <taxon>Panicoideae</taxon>
        <taxon>Panicodae</taxon>
        <taxon>Paniceae</taxon>
        <taxon>Cenchrinae</taxon>
        <taxon>Setaria</taxon>
    </lineage>
</organism>
<keyword evidence="1" id="KW-0812">Transmembrane</keyword>
<dbReference type="Gramene" id="TKW08446">
    <property type="protein sequence ID" value="TKW08446"/>
    <property type="gene ID" value="SEVIR_6G028200v2"/>
</dbReference>
<dbReference type="AntiFam" id="ANF00013">
    <property type="entry name" value="tRNA translation"/>
</dbReference>
<keyword evidence="1" id="KW-0472">Membrane</keyword>
<evidence type="ECO:0000313" key="3">
    <source>
        <dbReference type="Proteomes" id="UP000298652"/>
    </source>
</evidence>
<sequence length="135" mass="15061">MDKALASGAGDCGFESHRGRFFIFVFHLFLVPRFLSTWAPLLGPTQHHHSILLQALLPRALLTLGHLRASFKPSAPTIRTTAAATFHGPSLRLFRCRRRVRNRDVPTTLALLTTGALKWCPHKVLLISAPDNMSR</sequence>
<name>A0A4V6D880_SETVI</name>
<dbReference type="Proteomes" id="UP000298652">
    <property type="component" value="Chromosome 6"/>
</dbReference>
<evidence type="ECO:0000256" key="1">
    <source>
        <dbReference type="SAM" id="Phobius"/>
    </source>
</evidence>
<reference evidence="2" key="1">
    <citation type="submission" date="2019-03" db="EMBL/GenBank/DDBJ databases">
        <title>WGS assembly of Setaria viridis.</title>
        <authorList>
            <person name="Huang P."/>
            <person name="Jenkins J."/>
            <person name="Grimwood J."/>
            <person name="Barry K."/>
            <person name="Healey A."/>
            <person name="Mamidi S."/>
            <person name="Sreedasyam A."/>
            <person name="Shu S."/>
            <person name="Feldman M."/>
            <person name="Wu J."/>
            <person name="Yu Y."/>
            <person name="Chen C."/>
            <person name="Johnson J."/>
            <person name="Rokhsar D."/>
            <person name="Baxter I."/>
            <person name="Schmutz J."/>
            <person name="Brutnell T."/>
            <person name="Kellogg E."/>
        </authorList>
    </citation>
    <scope>NUCLEOTIDE SEQUENCE [LARGE SCALE GENOMIC DNA]</scope>
</reference>
<keyword evidence="1" id="KW-1133">Transmembrane helix</keyword>
<dbReference type="AlphaFoldDB" id="A0A4V6D880"/>
<dbReference type="EMBL" id="CM016557">
    <property type="protein sequence ID" value="TKW08446.1"/>
    <property type="molecule type" value="Genomic_DNA"/>
</dbReference>
<protein>
    <submittedName>
        <fullName evidence="2">Uncharacterized protein</fullName>
    </submittedName>
</protein>
<feature type="transmembrane region" description="Helical" evidence="1">
    <location>
        <begin position="21"/>
        <end position="39"/>
    </location>
</feature>
<accession>A0A4V6D880</accession>